<dbReference type="Proteomes" id="UP000243053">
    <property type="component" value="Unassembled WGS sequence"/>
</dbReference>
<dbReference type="AlphaFoldDB" id="A0A1Y5ETH6"/>
<evidence type="ECO:0000313" key="1">
    <source>
        <dbReference type="EMBL" id="OUR84756.1"/>
    </source>
</evidence>
<accession>A0A1Y5ETH6</accession>
<evidence type="ECO:0000313" key="2">
    <source>
        <dbReference type="Proteomes" id="UP000243053"/>
    </source>
</evidence>
<name>A0A1Y5ETH6_COLPS</name>
<reference evidence="2" key="1">
    <citation type="journal article" date="2017" name="Proc. Natl. Acad. Sci. U.S.A.">
        <title>Simulation of Deepwater Horizon oil plume reveals substrate specialization within a complex community of hydrocarbon degraders.</title>
        <authorList>
            <person name="Hu P."/>
            <person name="Dubinsky E.A."/>
            <person name="Probst A.J."/>
            <person name="Wang J."/>
            <person name="Sieber C.M.K."/>
            <person name="Tom L.M."/>
            <person name="Gardinali P."/>
            <person name="Banfield J.F."/>
            <person name="Atlas R.M."/>
            <person name="Andersen G.L."/>
        </authorList>
    </citation>
    <scope>NUCLEOTIDE SEQUENCE [LARGE SCALE GENOMIC DNA]</scope>
</reference>
<gene>
    <name evidence="1" type="ORF">A9Q75_01555</name>
</gene>
<protein>
    <submittedName>
        <fullName evidence="1">Uncharacterized protein</fullName>
    </submittedName>
</protein>
<dbReference type="EMBL" id="MAAF01000010">
    <property type="protein sequence ID" value="OUR84756.1"/>
    <property type="molecule type" value="Genomic_DNA"/>
</dbReference>
<comment type="caution">
    <text evidence="1">The sequence shown here is derived from an EMBL/GenBank/DDBJ whole genome shotgun (WGS) entry which is preliminary data.</text>
</comment>
<proteinExistence type="predicted"/>
<sequence length="114" mass="12767">MKIAVKIILPFVFIFVAGFGVGSSITSPEHAIIYIDESTETYLSPSCVSKSKTQFMAQMTIKDVRNLTLSINKECVNRGGFVQNGRSFSGKLLESLGFIPKLKERWNNDGSWNW</sequence>
<organism evidence="1 2">
    <name type="scientific">Colwellia psychrerythraea</name>
    <name type="common">Vibrio psychroerythus</name>
    <dbReference type="NCBI Taxonomy" id="28229"/>
    <lineage>
        <taxon>Bacteria</taxon>
        <taxon>Pseudomonadati</taxon>
        <taxon>Pseudomonadota</taxon>
        <taxon>Gammaproteobacteria</taxon>
        <taxon>Alteromonadales</taxon>
        <taxon>Colwelliaceae</taxon>
        <taxon>Colwellia</taxon>
    </lineage>
</organism>